<reference evidence="1" key="1">
    <citation type="journal article" date="2014" name="Genome Announc.">
        <title>Draft genome sequence of Rhodosporidium toruloides CECT1137, an oleaginous yeast of biotechnological interest.</title>
        <authorList>
            <person name="Morin N."/>
            <person name="Calcas X."/>
            <person name="Devillers H."/>
            <person name="Durrens P."/>
            <person name="Sherman D.J."/>
            <person name="Nicaud J.-M."/>
            <person name="Neuveglise C."/>
        </authorList>
    </citation>
    <scope>NUCLEOTIDE SEQUENCE</scope>
    <source>
        <strain evidence="1">CECT1137</strain>
    </source>
</reference>
<organism evidence="1">
    <name type="scientific">Rhodotorula toruloides</name>
    <name type="common">Yeast</name>
    <name type="synonym">Rhodosporidium toruloides</name>
    <dbReference type="NCBI Taxonomy" id="5286"/>
    <lineage>
        <taxon>Eukaryota</taxon>
        <taxon>Fungi</taxon>
        <taxon>Dikarya</taxon>
        <taxon>Basidiomycota</taxon>
        <taxon>Pucciniomycotina</taxon>
        <taxon>Microbotryomycetes</taxon>
        <taxon>Sporidiobolales</taxon>
        <taxon>Sporidiobolaceae</taxon>
        <taxon>Rhodotorula</taxon>
    </lineage>
</organism>
<dbReference type="AlphaFoldDB" id="A0A061B7K5"/>
<sequence length="313" mass="35829">MDEGDEAASILCSCLPNLRVYRSKALGSHAVSMEAFAMFEHLTILELSCHRLADLPTDLQLPLLEALSLRECFVAMATCQRLLMPTCTPKLRKMHLDCVIMHSTGFLIATPDPRPLDYLQLVAWDRQFYPPIYLGLHRVQNIVHGWSVAKRIRNFPSAASLGTPLHLRLYPLPKRSEKHSIHLNYDDEIEDAIASVCNMTSRGRVKSLFLPSDFDNPAWFDHRRTRALFFSLFEACRDSDTPVIIYDEGESEDDFLPAFDRFLASSGNTDVRERLLQENIERVRIWQEYTTEHQLEYPPNRSSSGGDSRLNDS</sequence>
<accession>A0A061B7K5</accession>
<proteinExistence type="predicted"/>
<dbReference type="EMBL" id="LK052943">
    <property type="protein sequence ID" value="CDR43862.1"/>
    <property type="molecule type" value="Genomic_DNA"/>
</dbReference>
<protein>
    <submittedName>
        <fullName evidence="1">RHTO0S08e07250g1_1</fullName>
    </submittedName>
</protein>
<name>A0A061B7K5_RHOTO</name>
<gene>
    <name evidence="1" type="ORF">RHTO0S_08e07250g</name>
</gene>
<evidence type="ECO:0000313" key="1">
    <source>
        <dbReference type="EMBL" id="CDR43862.1"/>
    </source>
</evidence>